<evidence type="ECO:0000256" key="1">
    <source>
        <dbReference type="ARBA" id="ARBA00004196"/>
    </source>
</evidence>
<sequence>MIGVNSPREIAFFYDAARRGINDEAAPFEGAGVQIQHRVFPRLGEGEKDAFEEAIAAGLDGLIVVPGDLPSLKSSFRKAAKLGLPVLCLVTDAPNSQKLCSVSINTHSMGAISASLMGRFLGGSGKIMVTTGNLKVADHEQKFAAFEQTIKAEFPKMQVFPAIENHEIAEEAYRTSRAFVAKHRDTSGVYISTGNGAPVLEALDEIKLLGKLTVISTDVYASAVPHIRSGAVAAVLYERPYSQGRTAFRLMYEYLVEGRLPVPEIRLEPLLIMNSNLGAFISRPGSENQNKGNRAPLTLTDELVLFDQRQS</sequence>
<dbReference type="CDD" id="cd06307">
    <property type="entry name" value="PBP1_sugar_binding"/>
    <property type="match status" value="1"/>
</dbReference>
<evidence type="ECO:0000259" key="3">
    <source>
        <dbReference type="Pfam" id="PF13407"/>
    </source>
</evidence>
<proteinExistence type="inferred from homology"/>
<dbReference type="GO" id="GO:0030246">
    <property type="term" value="F:carbohydrate binding"/>
    <property type="evidence" value="ECO:0007669"/>
    <property type="project" value="TreeGrafter"/>
</dbReference>
<dbReference type="Proteomes" id="UP000564385">
    <property type="component" value="Unassembled WGS sequence"/>
</dbReference>
<dbReference type="InterPro" id="IPR050555">
    <property type="entry name" value="Bact_Solute-Bind_Prot2"/>
</dbReference>
<dbReference type="Gene3D" id="3.40.50.2300">
    <property type="match status" value="2"/>
</dbReference>
<comment type="subcellular location">
    <subcellularLocation>
        <location evidence="1">Cell envelope</location>
    </subcellularLocation>
</comment>
<dbReference type="GO" id="GO:0030288">
    <property type="term" value="C:outer membrane-bounded periplasmic space"/>
    <property type="evidence" value="ECO:0007669"/>
    <property type="project" value="TreeGrafter"/>
</dbReference>
<comment type="caution">
    <text evidence="4">The sequence shown here is derived from an EMBL/GenBank/DDBJ whole genome shotgun (WGS) entry which is preliminary data.</text>
</comment>
<comment type="similarity">
    <text evidence="2">Belongs to the bacterial solute-binding protein 2 family.</text>
</comment>
<dbReference type="PANTHER" id="PTHR30036:SF7">
    <property type="entry name" value="ABC TRANSPORTER PERIPLASMIC-BINDING PROTEIN YPHF"/>
    <property type="match status" value="1"/>
</dbReference>
<organism evidence="4 5">
    <name type="scientific">Tunturiibacter lichenicola</name>
    <dbReference type="NCBI Taxonomy" id="2051959"/>
    <lineage>
        <taxon>Bacteria</taxon>
        <taxon>Pseudomonadati</taxon>
        <taxon>Acidobacteriota</taxon>
        <taxon>Terriglobia</taxon>
        <taxon>Terriglobales</taxon>
        <taxon>Acidobacteriaceae</taxon>
        <taxon>Tunturiibacter</taxon>
    </lineage>
</organism>
<dbReference type="Pfam" id="PF13407">
    <property type="entry name" value="Peripla_BP_4"/>
    <property type="match status" value="1"/>
</dbReference>
<reference evidence="4 5" key="1">
    <citation type="submission" date="2020-07" db="EMBL/GenBank/DDBJ databases">
        <title>Genomic Encyclopedia of Type Strains, Phase IV (KMG-V): Genome sequencing to study the core and pangenomes of soil and plant-associated prokaryotes.</title>
        <authorList>
            <person name="Whitman W."/>
        </authorList>
    </citation>
    <scope>NUCLEOTIDE SEQUENCE [LARGE SCALE GENOMIC DNA]</scope>
    <source>
        <strain evidence="4 5">M8UP22</strain>
    </source>
</reference>
<dbReference type="SUPFAM" id="SSF53822">
    <property type="entry name" value="Periplasmic binding protein-like I"/>
    <property type="match status" value="1"/>
</dbReference>
<gene>
    <name evidence="4" type="ORF">HDF08_003643</name>
</gene>
<dbReference type="InterPro" id="IPR025997">
    <property type="entry name" value="SBP_2_dom"/>
</dbReference>
<accession>A0A852VK56</accession>
<dbReference type="PANTHER" id="PTHR30036">
    <property type="entry name" value="D-XYLOSE-BINDING PERIPLASMIC PROTEIN"/>
    <property type="match status" value="1"/>
</dbReference>
<evidence type="ECO:0000313" key="4">
    <source>
        <dbReference type="EMBL" id="NYF91541.1"/>
    </source>
</evidence>
<feature type="domain" description="Periplasmic binding protein" evidence="3">
    <location>
        <begin position="8"/>
        <end position="256"/>
    </location>
</feature>
<evidence type="ECO:0000256" key="2">
    <source>
        <dbReference type="ARBA" id="ARBA00007639"/>
    </source>
</evidence>
<dbReference type="EMBL" id="JACCCU010000002">
    <property type="protein sequence ID" value="NYF91541.1"/>
    <property type="molecule type" value="Genomic_DNA"/>
</dbReference>
<dbReference type="AlphaFoldDB" id="A0A852VK56"/>
<evidence type="ECO:0000313" key="5">
    <source>
        <dbReference type="Proteomes" id="UP000564385"/>
    </source>
</evidence>
<protein>
    <submittedName>
        <fullName evidence="4">LacI family transcriptional regulator</fullName>
    </submittedName>
</protein>
<dbReference type="InterPro" id="IPR028082">
    <property type="entry name" value="Peripla_BP_I"/>
</dbReference>
<name>A0A852VK56_9BACT</name>